<organism evidence="1 2">
    <name type="scientific">Smallanthus sonchifolius</name>
    <dbReference type="NCBI Taxonomy" id="185202"/>
    <lineage>
        <taxon>Eukaryota</taxon>
        <taxon>Viridiplantae</taxon>
        <taxon>Streptophyta</taxon>
        <taxon>Embryophyta</taxon>
        <taxon>Tracheophyta</taxon>
        <taxon>Spermatophyta</taxon>
        <taxon>Magnoliopsida</taxon>
        <taxon>eudicotyledons</taxon>
        <taxon>Gunneridae</taxon>
        <taxon>Pentapetalae</taxon>
        <taxon>asterids</taxon>
        <taxon>campanulids</taxon>
        <taxon>Asterales</taxon>
        <taxon>Asteraceae</taxon>
        <taxon>Asteroideae</taxon>
        <taxon>Heliantheae alliance</taxon>
        <taxon>Millerieae</taxon>
        <taxon>Smallanthus</taxon>
    </lineage>
</organism>
<gene>
    <name evidence="1" type="ORF">L1987_79694</name>
</gene>
<evidence type="ECO:0000313" key="2">
    <source>
        <dbReference type="Proteomes" id="UP001056120"/>
    </source>
</evidence>
<sequence>MWDNTYDGDLSPNTSHLPTSQPDTMLTDNPDYNSQESLKSSRDSEKSVSYKLERRLAQNREAARKSRLKKKAYVQELESGRLRLAKLEHEIERTRKQAYMDLSNTVHGQLPGIVSFEKKYDVWVVEQHKKESELATMLQNDVSDMELRVIVDGIVNHYQVLIQMKADAAKTDMFSLLYGSWKSPVERLFQWLGGFRPSEILYILMPRFEPLKDTQVVNLSRLRHTCRQAEDALTQGLDKLEQTLSQSVAINIREGVNYDTHMSSMIEEFEALENFLNQADHLRHRTLQQMSQILTIRQASRGLLALGEYFQRLRVLNSLWSSRSRGISS</sequence>
<proteinExistence type="predicted"/>
<evidence type="ECO:0000313" key="1">
    <source>
        <dbReference type="EMBL" id="KAI3686025.1"/>
    </source>
</evidence>
<dbReference type="Proteomes" id="UP001056120">
    <property type="component" value="Linkage Group LG27"/>
</dbReference>
<keyword evidence="2" id="KW-1185">Reference proteome</keyword>
<reference evidence="1 2" key="2">
    <citation type="journal article" date="2022" name="Mol. Ecol. Resour.">
        <title>The genomes of chicory, endive, great burdock and yacon provide insights into Asteraceae paleo-polyploidization history and plant inulin production.</title>
        <authorList>
            <person name="Fan W."/>
            <person name="Wang S."/>
            <person name="Wang H."/>
            <person name="Wang A."/>
            <person name="Jiang F."/>
            <person name="Liu H."/>
            <person name="Zhao H."/>
            <person name="Xu D."/>
            <person name="Zhang Y."/>
        </authorList>
    </citation>
    <scope>NUCLEOTIDE SEQUENCE [LARGE SCALE GENOMIC DNA]</scope>
    <source>
        <strain evidence="2">cv. Yunnan</strain>
        <tissue evidence="1">Leaves</tissue>
    </source>
</reference>
<name>A0ACB8YLT1_9ASTR</name>
<comment type="caution">
    <text evidence="1">The sequence shown here is derived from an EMBL/GenBank/DDBJ whole genome shotgun (WGS) entry which is preliminary data.</text>
</comment>
<protein>
    <submittedName>
        <fullName evidence="1">Uncharacterized protein</fullName>
    </submittedName>
</protein>
<accession>A0ACB8YLT1</accession>
<reference evidence="2" key="1">
    <citation type="journal article" date="2022" name="Mol. Ecol. Resour.">
        <title>The genomes of chicory, endive, great burdock and yacon provide insights into Asteraceae palaeo-polyploidization history and plant inulin production.</title>
        <authorList>
            <person name="Fan W."/>
            <person name="Wang S."/>
            <person name="Wang H."/>
            <person name="Wang A."/>
            <person name="Jiang F."/>
            <person name="Liu H."/>
            <person name="Zhao H."/>
            <person name="Xu D."/>
            <person name="Zhang Y."/>
        </authorList>
    </citation>
    <scope>NUCLEOTIDE SEQUENCE [LARGE SCALE GENOMIC DNA]</scope>
    <source>
        <strain evidence="2">cv. Yunnan</strain>
    </source>
</reference>
<dbReference type="EMBL" id="CM042044">
    <property type="protein sequence ID" value="KAI3686025.1"/>
    <property type="molecule type" value="Genomic_DNA"/>
</dbReference>